<dbReference type="EMBL" id="CP000383">
    <property type="protein sequence ID" value="ABG58716.1"/>
    <property type="molecule type" value="Genomic_DNA"/>
</dbReference>
<evidence type="ECO:0000256" key="1">
    <source>
        <dbReference type="ARBA" id="ARBA00023125"/>
    </source>
</evidence>
<dbReference type="InterPro" id="IPR047057">
    <property type="entry name" value="MerR_fam"/>
</dbReference>
<reference evidence="3 4" key="1">
    <citation type="journal article" date="2007" name="Appl. Environ. Microbiol.">
        <title>Genome sequence of the cellulolytic gliding bacterium Cytophaga hutchinsonii.</title>
        <authorList>
            <person name="Xie G."/>
            <person name="Bruce D.C."/>
            <person name="Challacombe J.F."/>
            <person name="Chertkov O."/>
            <person name="Detter J.C."/>
            <person name="Gilna P."/>
            <person name="Han C.S."/>
            <person name="Lucas S."/>
            <person name="Misra M."/>
            <person name="Myers G.L."/>
            <person name="Richardson P."/>
            <person name="Tapia R."/>
            <person name="Thayer N."/>
            <person name="Thompson L.S."/>
            <person name="Brettin T.S."/>
            <person name="Henrissat B."/>
            <person name="Wilson D.B."/>
            <person name="McBride M.J."/>
        </authorList>
    </citation>
    <scope>NUCLEOTIDE SEQUENCE [LARGE SCALE GENOMIC DNA]</scope>
    <source>
        <strain evidence="4">ATCC 33406 / DSM 1761 / CIP 103989 / NBRC 15051 / NCIMB 9469 / D465</strain>
    </source>
</reference>
<dbReference type="SMR" id="A0A6N4SQV9"/>
<dbReference type="PANTHER" id="PTHR30204:SF15">
    <property type="entry name" value="BLL5018 PROTEIN"/>
    <property type="match status" value="1"/>
</dbReference>
<evidence type="ECO:0000313" key="3">
    <source>
        <dbReference type="EMBL" id="ABG58716.1"/>
    </source>
</evidence>
<dbReference type="InterPro" id="IPR000551">
    <property type="entry name" value="MerR-type_HTH_dom"/>
</dbReference>
<keyword evidence="4" id="KW-1185">Reference proteome</keyword>
<evidence type="ECO:0000259" key="2">
    <source>
        <dbReference type="PROSITE" id="PS50937"/>
    </source>
</evidence>
<dbReference type="GO" id="GO:0003677">
    <property type="term" value="F:DNA binding"/>
    <property type="evidence" value="ECO:0007669"/>
    <property type="project" value="UniProtKB-KW"/>
</dbReference>
<protein>
    <submittedName>
        <fullName evidence="3">Transcriptional regulator</fullName>
    </submittedName>
</protein>
<organism evidence="3 4">
    <name type="scientific">Cytophaga hutchinsonii (strain ATCC 33406 / DSM 1761 / CIP 103989 / NBRC 15051 / NCIMB 9469 / D465)</name>
    <dbReference type="NCBI Taxonomy" id="269798"/>
    <lineage>
        <taxon>Bacteria</taxon>
        <taxon>Pseudomonadati</taxon>
        <taxon>Bacteroidota</taxon>
        <taxon>Cytophagia</taxon>
        <taxon>Cytophagales</taxon>
        <taxon>Cytophagaceae</taxon>
        <taxon>Cytophaga</taxon>
    </lineage>
</organism>
<dbReference type="GO" id="GO:0003700">
    <property type="term" value="F:DNA-binding transcription factor activity"/>
    <property type="evidence" value="ECO:0007669"/>
    <property type="project" value="InterPro"/>
</dbReference>
<name>A0A6N4SQV9_CYTH3</name>
<dbReference type="SUPFAM" id="SSF46955">
    <property type="entry name" value="Putative DNA-binding domain"/>
    <property type="match status" value="1"/>
</dbReference>
<dbReference type="RefSeq" id="WP_011584831.1">
    <property type="nucleotide sequence ID" value="NC_008255.1"/>
</dbReference>
<dbReference type="SMART" id="SM00422">
    <property type="entry name" value="HTH_MERR"/>
    <property type="match status" value="1"/>
</dbReference>
<dbReference type="AlphaFoldDB" id="A0A6N4SQV9"/>
<dbReference type="PANTHER" id="PTHR30204">
    <property type="entry name" value="REDOX-CYCLING DRUG-SENSING TRANSCRIPTIONAL ACTIVATOR SOXR"/>
    <property type="match status" value="1"/>
</dbReference>
<dbReference type="Pfam" id="PF13411">
    <property type="entry name" value="MerR_1"/>
    <property type="match status" value="1"/>
</dbReference>
<accession>A0A6N4SQV9</accession>
<dbReference type="InterPro" id="IPR009061">
    <property type="entry name" value="DNA-bd_dom_put_sf"/>
</dbReference>
<dbReference type="Gene3D" id="1.10.1660.10">
    <property type="match status" value="1"/>
</dbReference>
<proteinExistence type="predicted"/>
<feature type="domain" description="HTH merR-type" evidence="2">
    <location>
        <begin position="12"/>
        <end position="82"/>
    </location>
</feature>
<evidence type="ECO:0000313" key="4">
    <source>
        <dbReference type="Proteomes" id="UP000001822"/>
    </source>
</evidence>
<sequence>MPYKEKDIEKKYFSIGEVSAMFKVAPSLIRFWETEFDIFKPQKNRRGNRQFTKEDIENFRLIYNLVKERGYTLQGAKEMLKVDRHKSKDKMELLDSLQKVRDFLVDLKKQME</sequence>
<dbReference type="CDD" id="cd04765">
    <property type="entry name" value="HTH_MlrA-like_sg2"/>
    <property type="match status" value="1"/>
</dbReference>
<gene>
    <name evidence="3" type="ordered locus">CHU_1445</name>
</gene>
<dbReference type="KEGG" id="chu:CHU_1445"/>
<dbReference type="OrthoDB" id="9810140at2"/>
<dbReference type="PROSITE" id="PS50937">
    <property type="entry name" value="HTH_MERR_2"/>
    <property type="match status" value="1"/>
</dbReference>
<keyword evidence="1" id="KW-0238">DNA-binding</keyword>
<dbReference type="Proteomes" id="UP000001822">
    <property type="component" value="Chromosome"/>
</dbReference>